<accession>A0A9Q4XTD7</accession>
<name>A0A9Q4XTD7_9ENTR</name>
<dbReference type="InterPro" id="IPR014121">
    <property type="entry name" value="TraN_Ftype"/>
</dbReference>
<evidence type="ECO:0000313" key="3">
    <source>
        <dbReference type="Proteomes" id="UP000778262"/>
    </source>
</evidence>
<evidence type="ECO:0000256" key="1">
    <source>
        <dbReference type="SAM" id="SignalP"/>
    </source>
</evidence>
<organism evidence="2 3">
    <name type="scientific">Cronobacter dublinensis</name>
    <dbReference type="NCBI Taxonomy" id="413497"/>
    <lineage>
        <taxon>Bacteria</taxon>
        <taxon>Pseudomonadati</taxon>
        <taxon>Pseudomonadota</taxon>
        <taxon>Gammaproteobacteria</taxon>
        <taxon>Enterobacterales</taxon>
        <taxon>Enterobacteriaceae</taxon>
        <taxon>Cronobacter</taxon>
    </lineage>
</organism>
<protein>
    <submittedName>
        <fullName evidence="2">Type-F conjugative transfer system mating-pair stabilization protein TraN</fullName>
    </submittedName>
</protein>
<feature type="signal peptide" evidence="1">
    <location>
        <begin position="1"/>
        <end position="17"/>
    </location>
</feature>
<gene>
    <name evidence="2" type="primary">traN</name>
    <name evidence="2" type="ORF">EHJ13_21230</name>
</gene>
<evidence type="ECO:0000313" key="2">
    <source>
        <dbReference type="EMBL" id="NCH89936.1"/>
    </source>
</evidence>
<dbReference type="RefSeq" id="WP_105640948.1">
    <property type="nucleotide sequence ID" value="NZ_NRNP01000014.1"/>
</dbReference>
<feature type="chain" id="PRO_5040240209" evidence="1">
    <location>
        <begin position="18"/>
        <end position="603"/>
    </location>
</feature>
<keyword evidence="1" id="KW-0732">Signal</keyword>
<sequence length="603" mass="63882">MKWLGIALVLVSAFVHADANQDAFNAGASFGKGSKQSAGSLKNADTVSGALPGYTSSPPQADWYGGVTGGDGGLAGKGQGALQGSAAGQVVIDSGTKNPMPVIDPNAPFISAGKNAESTADGVLNDTAQQCKETTVSKSTFEKFICERDAWIEQSCTRSGVPGGAMSKPVVTSEEVRIKVQTGGRKLTVTIPETMEVNKATLYFGSNEKGIDQWGMEGSFINTRLKIKRNVNMPLSLTGTVEAGQVYTSTTFCPDICTGYTKDATADLMNEADVVLILNVTTTKMEFEPSVGWSEACSVNKDKAVKTGSVCTTPGGSRPVTVDGNTYQVTSDCWQYTDQYLVPSGSNGTCGTLMKNPACTVNGTTCQKKNGSYCEHETVSYECQKVWSSSGLVCGGTYFCKSGDCTETDGAGDNGFDTAVAKLAGLASAAEDVKEDQINVRAFTGDVMSCRKAVAGFSNCCKDSGWGSDAGLQQCNSEELALGKAKAKKVTVSIGEKCDHKALGVCLQKSMVYCVFQGKLARIIQEQGRRDQLHVGFGSGDNPNCRGITVPELQSIDFDLINFSDFYEDLMKNQKIPQTDVMVKQIKDRIAAQVNQQQGGQAK</sequence>
<dbReference type="EMBL" id="RPBY01000013">
    <property type="protein sequence ID" value="NCH89936.1"/>
    <property type="molecule type" value="Genomic_DNA"/>
</dbReference>
<dbReference type="NCBIfam" id="NF009016">
    <property type="entry name" value="PRK12355.3-2"/>
    <property type="match status" value="1"/>
</dbReference>
<dbReference type="AlphaFoldDB" id="A0A9Q4XTD7"/>
<dbReference type="Pfam" id="PF06986">
    <property type="entry name" value="F_T4SS_TraN"/>
    <property type="match status" value="1"/>
</dbReference>
<comment type="caution">
    <text evidence="2">The sequence shown here is derived from an EMBL/GenBank/DDBJ whole genome shotgun (WGS) entry which is preliminary data.</text>
</comment>
<proteinExistence type="predicted"/>
<reference evidence="2" key="1">
    <citation type="submission" date="2018-11" db="EMBL/GenBank/DDBJ databases">
        <title>Genomics analysis of Putative Virulence Factors on Adhesion and Cytotoxicity for Cronobacter spp.</title>
        <authorList>
            <person name="Cui J."/>
        </authorList>
    </citation>
    <scope>NUCLEOTIDE SEQUENCE</scope>
    <source>
        <strain evidence="2">SD69</strain>
    </source>
</reference>
<dbReference type="Proteomes" id="UP000778262">
    <property type="component" value="Unassembled WGS sequence"/>
</dbReference>